<accession>A0A5C5G9K8</accession>
<dbReference type="InterPro" id="IPR003010">
    <property type="entry name" value="C-N_Hydrolase"/>
</dbReference>
<name>A0A5C5G9K8_9BASI</name>
<dbReference type="PROSITE" id="PS50263">
    <property type="entry name" value="CN_HYDROLASE"/>
    <property type="match status" value="1"/>
</dbReference>
<evidence type="ECO:0000259" key="2">
    <source>
        <dbReference type="PROSITE" id="PS50263"/>
    </source>
</evidence>
<dbReference type="Gene3D" id="3.60.110.10">
    <property type="entry name" value="Carbon-nitrogen hydrolase"/>
    <property type="match status" value="1"/>
</dbReference>
<proteinExistence type="inferred from homology"/>
<keyword evidence="3" id="KW-0808">Transferase</keyword>
<comment type="caution">
    <text evidence="3">The sequence shown here is derived from an EMBL/GenBank/DDBJ whole genome shotgun (WGS) entry which is preliminary data.</text>
</comment>
<keyword evidence="3" id="KW-0012">Acyltransferase</keyword>
<comment type="similarity">
    <text evidence="1">Belongs to the carbon-nitrogen hydrolase superfamily. Nitrilase family.</text>
</comment>
<feature type="domain" description="CN hydrolase" evidence="2">
    <location>
        <begin position="4"/>
        <end position="360"/>
    </location>
</feature>
<dbReference type="PANTHER" id="PTHR46044:SF1">
    <property type="entry name" value="CN HYDROLASE DOMAIN-CONTAINING PROTEIN"/>
    <property type="match status" value="1"/>
</dbReference>
<dbReference type="EMBL" id="SOZI01000002">
    <property type="protein sequence ID" value="TNY24601.1"/>
    <property type="molecule type" value="Genomic_DNA"/>
</dbReference>
<evidence type="ECO:0000256" key="1">
    <source>
        <dbReference type="ARBA" id="ARBA00008129"/>
    </source>
</evidence>
<dbReference type="AlphaFoldDB" id="A0A5C5G9K8"/>
<keyword evidence="4" id="KW-1185">Reference proteome</keyword>
<dbReference type="InterPro" id="IPR036526">
    <property type="entry name" value="C-N_Hydrolase_sf"/>
</dbReference>
<dbReference type="STRING" id="5288.A0A5C5G9K8"/>
<dbReference type="SUPFAM" id="SSF56317">
    <property type="entry name" value="Carbon-nitrogen hydrolase"/>
    <property type="match status" value="2"/>
</dbReference>
<dbReference type="PANTHER" id="PTHR46044">
    <property type="entry name" value="NITRILASE"/>
    <property type="match status" value="1"/>
</dbReference>
<dbReference type="GO" id="GO:0016746">
    <property type="term" value="F:acyltransferase activity"/>
    <property type="evidence" value="ECO:0007669"/>
    <property type="project" value="UniProtKB-KW"/>
</dbReference>
<organism evidence="3 4">
    <name type="scientific">Rhodotorula diobovata</name>
    <dbReference type="NCBI Taxonomy" id="5288"/>
    <lineage>
        <taxon>Eukaryota</taxon>
        <taxon>Fungi</taxon>
        <taxon>Dikarya</taxon>
        <taxon>Basidiomycota</taxon>
        <taxon>Pucciniomycotina</taxon>
        <taxon>Microbotryomycetes</taxon>
        <taxon>Sporidiobolales</taxon>
        <taxon>Sporidiobolaceae</taxon>
        <taxon>Rhodotorula</taxon>
    </lineage>
</organism>
<sequence>MAPVKVAAVQVASAAFDLAGSLSKFIDYCREAAEEGARLAVFPEAFLSAYPRHLEFKVGARTDENRTWYRKYVELSVRVPDGSEGVDWLQTDEAEAVTREGDDFYAFKLILGNAQINNLNLSVGIIERSLTGATLWCTNLIVSDKGILLGLSAFLSPSSPFLPPLPPRCLLFPLLSLHPAVRTQDSHPRARAAGRHRKLIPTAAERVVWASSSLTNPPQAIDSPHPPTDNLPVVPTSVGRVGGVICWEHFNALTRYALYRKDVQVWVAPTADARPTWAPSMQFIAQEGRCFVVSANQFQRAADFPEDYPYRVARAAAGEGGDGPDEVWSRGGSCIVNPLGEILAGPLWDREGIVCAEIDVDDILGYKLDMDGAGSAHYAREDLFHFALRT</sequence>
<dbReference type="OrthoDB" id="10250282at2759"/>
<dbReference type="Pfam" id="PF00795">
    <property type="entry name" value="CN_hydrolase"/>
    <property type="match status" value="2"/>
</dbReference>
<evidence type="ECO:0000313" key="4">
    <source>
        <dbReference type="Proteomes" id="UP000311382"/>
    </source>
</evidence>
<reference evidence="3 4" key="1">
    <citation type="submission" date="2019-03" db="EMBL/GenBank/DDBJ databases">
        <title>Rhodosporidium diobovatum UCD-FST 08-225 genome sequencing, assembly, and annotation.</title>
        <authorList>
            <person name="Fakankun I.U."/>
            <person name="Fristensky B."/>
            <person name="Levin D.B."/>
        </authorList>
    </citation>
    <scope>NUCLEOTIDE SEQUENCE [LARGE SCALE GENOMIC DNA]</scope>
    <source>
        <strain evidence="3 4">UCD-FST 08-225</strain>
    </source>
</reference>
<protein>
    <submittedName>
        <fullName evidence="3">Nitrilase/cyanide hydratase and apolipo protein N-acyltransferase</fullName>
    </submittedName>
</protein>
<gene>
    <name evidence="3" type="ORF">DMC30DRAFT_420532</name>
</gene>
<dbReference type="Proteomes" id="UP000311382">
    <property type="component" value="Unassembled WGS sequence"/>
</dbReference>
<evidence type="ECO:0000313" key="3">
    <source>
        <dbReference type="EMBL" id="TNY24601.1"/>
    </source>
</evidence>
<dbReference type="InterPro" id="IPR044149">
    <property type="entry name" value="Nitrilases_CHs"/>
</dbReference>